<keyword evidence="3" id="KW-1185">Reference proteome</keyword>
<name>A0A9D4FQB8_DREPO</name>
<sequence>MKKIKESKENLIEEQSVTIYQKMSSCSTRKAYISLKTLLWPLLLPFPKHNAVLVAAVASITCLISSEGDWVWLKRVVVEVVALLTVAFGNLCVNVDTFSYIHSSVVFLISFITTLFIL</sequence>
<keyword evidence="1" id="KW-0812">Transmembrane</keyword>
<dbReference type="AlphaFoldDB" id="A0A9D4FQB8"/>
<reference evidence="2" key="2">
    <citation type="submission" date="2020-11" db="EMBL/GenBank/DDBJ databases">
        <authorList>
            <person name="McCartney M.A."/>
            <person name="Auch B."/>
            <person name="Kono T."/>
            <person name="Mallez S."/>
            <person name="Becker A."/>
            <person name="Gohl D.M."/>
            <person name="Silverstein K.A.T."/>
            <person name="Koren S."/>
            <person name="Bechman K.B."/>
            <person name="Herman A."/>
            <person name="Abrahante J.E."/>
            <person name="Garbe J."/>
        </authorList>
    </citation>
    <scope>NUCLEOTIDE SEQUENCE</scope>
    <source>
        <strain evidence="2">Duluth1</strain>
        <tissue evidence="2">Whole animal</tissue>
    </source>
</reference>
<evidence type="ECO:0000313" key="2">
    <source>
        <dbReference type="EMBL" id="KAH3802276.1"/>
    </source>
</evidence>
<comment type="caution">
    <text evidence="2">The sequence shown here is derived from an EMBL/GenBank/DDBJ whole genome shotgun (WGS) entry which is preliminary data.</text>
</comment>
<reference evidence="2" key="1">
    <citation type="journal article" date="2019" name="bioRxiv">
        <title>The Genome of the Zebra Mussel, Dreissena polymorpha: A Resource for Invasive Species Research.</title>
        <authorList>
            <person name="McCartney M.A."/>
            <person name="Auch B."/>
            <person name="Kono T."/>
            <person name="Mallez S."/>
            <person name="Zhang Y."/>
            <person name="Obille A."/>
            <person name="Becker A."/>
            <person name="Abrahante J.E."/>
            <person name="Garbe J."/>
            <person name="Badalamenti J.P."/>
            <person name="Herman A."/>
            <person name="Mangelson H."/>
            <person name="Liachko I."/>
            <person name="Sullivan S."/>
            <person name="Sone E.D."/>
            <person name="Koren S."/>
            <person name="Silverstein K.A.T."/>
            <person name="Beckman K.B."/>
            <person name="Gohl D.M."/>
        </authorList>
    </citation>
    <scope>NUCLEOTIDE SEQUENCE</scope>
    <source>
        <strain evidence="2">Duluth1</strain>
        <tissue evidence="2">Whole animal</tissue>
    </source>
</reference>
<evidence type="ECO:0000256" key="1">
    <source>
        <dbReference type="SAM" id="Phobius"/>
    </source>
</evidence>
<feature type="transmembrane region" description="Helical" evidence="1">
    <location>
        <begin position="99"/>
        <end position="117"/>
    </location>
</feature>
<keyword evidence="1" id="KW-0472">Membrane</keyword>
<keyword evidence="1" id="KW-1133">Transmembrane helix</keyword>
<protein>
    <submittedName>
        <fullName evidence="2">Uncharacterized protein</fullName>
    </submittedName>
</protein>
<dbReference type="EMBL" id="JAIWYP010000007">
    <property type="protein sequence ID" value="KAH3802276.1"/>
    <property type="molecule type" value="Genomic_DNA"/>
</dbReference>
<organism evidence="2 3">
    <name type="scientific">Dreissena polymorpha</name>
    <name type="common">Zebra mussel</name>
    <name type="synonym">Mytilus polymorpha</name>
    <dbReference type="NCBI Taxonomy" id="45954"/>
    <lineage>
        <taxon>Eukaryota</taxon>
        <taxon>Metazoa</taxon>
        <taxon>Spiralia</taxon>
        <taxon>Lophotrochozoa</taxon>
        <taxon>Mollusca</taxon>
        <taxon>Bivalvia</taxon>
        <taxon>Autobranchia</taxon>
        <taxon>Heteroconchia</taxon>
        <taxon>Euheterodonta</taxon>
        <taxon>Imparidentia</taxon>
        <taxon>Neoheterodontei</taxon>
        <taxon>Myida</taxon>
        <taxon>Dreissenoidea</taxon>
        <taxon>Dreissenidae</taxon>
        <taxon>Dreissena</taxon>
    </lineage>
</organism>
<proteinExistence type="predicted"/>
<feature type="transmembrane region" description="Helical" evidence="1">
    <location>
        <begin position="46"/>
        <end position="64"/>
    </location>
</feature>
<evidence type="ECO:0000313" key="3">
    <source>
        <dbReference type="Proteomes" id="UP000828390"/>
    </source>
</evidence>
<gene>
    <name evidence="2" type="ORF">DPMN_155949</name>
</gene>
<feature type="transmembrane region" description="Helical" evidence="1">
    <location>
        <begin position="76"/>
        <end position="93"/>
    </location>
</feature>
<dbReference type="Proteomes" id="UP000828390">
    <property type="component" value="Unassembled WGS sequence"/>
</dbReference>
<accession>A0A9D4FQB8</accession>